<evidence type="ECO:0000256" key="1">
    <source>
        <dbReference type="SAM" id="MobiDB-lite"/>
    </source>
</evidence>
<keyword evidence="3" id="KW-1185">Reference proteome</keyword>
<dbReference type="Proteomes" id="UP000297318">
    <property type="component" value="Unassembled WGS sequence"/>
</dbReference>
<feature type="region of interest" description="Disordered" evidence="1">
    <location>
        <begin position="1"/>
        <end position="22"/>
    </location>
</feature>
<comment type="caution">
    <text evidence="2">The sequence shown here is derived from an EMBL/GenBank/DDBJ whole genome shotgun (WGS) entry which is preliminary data.</text>
</comment>
<evidence type="ECO:0008006" key="4">
    <source>
        <dbReference type="Google" id="ProtNLM"/>
    </source>
</evidence>
<sequence length="187" mass="20080">MLTHRESSPAEHELRDELAQDPNDEAAFDALVEIVRERADEGTHVDPLTAAPDTRVAQDHAVWALAEELAGKPSAWLPLIVLARLSLAADHEAAMRRLNLACERETSGLALTHAVAMLRDADAPTEAIAFGVAHWELASRDAEAAGEIIQAALETGRTEEARRLLDSLETAPPSLTATVESAEAQNA</sequence>
<dbReference type="EMBL" id="RHPJ01000003">
    <property type="protein sequence ID" value="TGO04428.1"/>
    <property type="molecule type" value="Genomic_DNA"/>
</dbReference>
<reference evidence="2 3" key="1">
    <citation type="submission" date="2018-11" db="EMBL/GenBank/DDBJ databases">
        <title>Complete genome sequencing of the Actinobacteria Serinibacter sp. K3-2.</title>
        <authorList>
            <person name="Rakitin A.L."/>
            <person name="Beletsky A.V."/>
            <person name="Mardanov A.V."/>
            <person name="Ravin N.V."/>
            <person name="Gromova A.S."/>
            <person name="Filippova S.N."/>
            <person name="Gal'Chenko V.F."/>
        </authorList>
    </citation>
    <scope>NUCLEOTIDE SEQUENCE [LARGE SCALE GENOMIC DNA]</scope>
    <source>
        <strain evidence="2 3">K3-2</strain>
    </source>
</reference>
<name>A0A4Z1E041_9MICO</name>
<protein>
    <recommendedName>
        <fullName evidence="4">TPR-repeat-containing protein</fullName>
    </recommendedName>
</protein>
<gene>
    <name evidence="2" type="ORF">SERN_2021</name>
</gene>
<accession>A0A4Z1E041</accession>
<feature type="compositionally biased region" description="Basic and acidic residues" evidence="1">
    <location>
        <begin position="1"/>
        <end position="18"/>
    </location>
</feature>
<proteinExistence type="predicted"/>
<organism evidence="2 3">
    <name type="scientific">Serinibacter arcticus</name>
    <dbReference type="NCBI Taxonomy" id="1655435"/>
    <lineage>
        <taxon>Bacteria</taxon>
        <taxon>Bacillati</taxon>
        <taxon>Actinomycetota</taxon>
        <taxon>Actinomycetes</taxon>
        <taxon>Micrococcales</taxon>
        <taxon>Beutenbergiaceae</taxon>
        <taxon>Serinibacter</taxon>
    </lineage>
</organism>
<evidence type="ECO:0000313" key="3">
    <source>
        <dbReference type="Proteomes" id="UP000297318"/>
    </source>
</evidence>
<evidence type="ECO:0000313" key="2">
    <source>
        <dbReference type="EMBL" id="TGO04428.1"/>
    </source>
</evidence>
<dbReference type="AlphaFoldDB" id="A0A4Z1E041"/>
<feature type="region of interest" description="Disordered" evidence="1">
    <location>
        <begin position="168"/>
        <end position="187"/>
    </location>
</feature>
<feature type="compositionally biased region" description="Polar residues" evidence="1">
    <location>
        <begin position="173"/>
        <end position="187"/>
    </location>
</feature>